<evidence type="ECO:0000313" key="2">
    <source>
        <dbReference type="EMBL" id="CAJ0922709.1"/>
    </source>
</evidence>
<reference evidence="2" key="1">
    <citation type="submission" date="2023-07" db="EMBL/GenBank/DDBJ databases">
        <authorList>
            <person name="Stuckert A."/>
        </authorList>
    </citation>
    <scope>NUCLEOTIDE SEQUENCE</scope>
</reference>
<gene>
    <name evidence="2" type="ORF">RIMI_LOCUS1811274</name>
</gene>
<name>A0ABN9KSY3_9NEOB</name>
<evidence type="ECO:0008006" key="4">
    <source>
        <dbReference type="Google" id="ProtNLM"/>
    </source>
</evidence>
<feature type="region of interest" description="Disordered" evidence="1">
    <location>
        <begin position="169"/>
        <end position="208"/>
    </location>
</feature>
<evidence type="ECO:0000313" key="3">
    <source>
        <dbReference type="Proteomes" id="UP001176940"/>
    </source>
</evidence>
<evidence type="ECO:0000256" key="1">
    <source>
        <dbReference type="SAM" id="MobiDB-lite"/>
    </source>
</evidence>
<keyword evidence="3" id="KW-1185">Reference proteome</keyword>
<sequence length="234" mass="24673">MTSRSCDHDVITGPALIPTLGPEAAACTAHRRQDYKGPSKVDDVKKRWRSVTDRLVKAQRTESGSSPSKKRVPFAEQLQFILTSRNLRRTEGNVRAQTPPVHEGNSPDHGVGEEVEDFPMCSSRNPPLPRPSSSMYAAVMAPSCTVASSSSAVDAALVSSAVAPASGAASSFAVGGSRPTGMGAGSARPVPLVRAAPKKGKKKETSTSVIEAIPSRTLNIINNSSTQDEMDKYG</sequence>
<comment type="caution">
    <text evidence="2">The sequence shown here is derived from an EMBL/GenBank/DDBJ whole genome shotgun (WGS) entry which is preliminary data.</text>
</comment>
<dbReference type="EMBL" id="CAUEEQ010002407">
    <property type="protein sequence ID" value="CAJ0922709.1"/>
    <property type="molecule type" value="Genomic_DNA"/>
</dbReference>
<accession>A0ABN9KSY3</accession>
<dbReference type="Proteomes" id="UP001176940">
    <property type="component" value="Unassembled WGS sequence"/>
</dbReference>
<proteinExistence type="predicted"/>
<organism evidence="2 3">
    <name type="scientific">Ranitomeya imitator</name>
    <name type="common">mimic poison frog</name>
    <dbReference type="NCBI Taxonomy" id="111125"/>
    <lineage>
        <taxon>Eukaryota</taxon>
        <taxon>Metazoa</taxon>
        <taxon>Chordata</taxon>
        <taxon>Craniata</taxon>
        <taxon>Vertebrata</taxon>
        <taxon>Euteleostomi</taxon>
        <taxon>Amphibia</taxon>
        <taxon>Batrachia</taxon>
        <taxon>Anura</taxon>
        <taxon>Neobatrachia</taxon>
        <taxon>Hyloidea</taxon>
        <taxon>Dendrobatidae</taxon>
        <taxon>Dendrobatinae</taxon>
        <taxon>Ranitomeya</taxon>
    </lineage>
</organism>
<protein>
    <recommendedName>
        <fullName evidence="4">MADF domain-containing protein</fullName>
    </recommendedName>
</protein>